<evidence type="ECO:0000313" key="7">
    <source>
        <dbReference type="EMBL" id="AEF86704.1"/>
    </source>
</evidence>
<dbReference type="eggNOG" id="COG0502">
    <property type="taxonomic scope" value="Bacteria"/>
</dbReference>
<dbReference type="NCBIfam" id="NF045502">
    <property type="entry name" value="variant_rSAM"/>
    <property type="match status" value="1"/>
</dbReference>
<dbReference type="STRING" id="545694.TREPR_2139"/>
<keyword evidence="5" id="KW-0411">Iron-sulfur</keyword>
<gene>
    <name evidence="7" type="ordered locus">TREPR_2139</name>
</gene>
<keyword evidence="4" id="KW-0408">Iron</keyword>
<dbReference type="InterPro" id="IPR013785">
    <property type="entry name" value="Aldolase_TIM"/>
</dbReference>
<organism evidence="7 8">
    <name type="scientific">Treponema primitia (strain ATCC BAA-887 / DSM 12427 / ZAS-2)</name>
    <dbReference type="NCBI Taxonomy" id="545694"/>
    <lineage>
        <taxon>Bacteria</taxon>
        <taxon>Pseudomonadati</taxon>
        <taxon>Spirochaetota</taxon>
        <taxon>Spirochaetia</taxon>
        <taxon>Spirochaetales</taxon>
        <taxon>Treponemataceae</taxon>
        <taxon>Treponema</taxon>
    </lineage>
</organism>
<name>F5YJ55_TREPZ</name>
<proteinExistence type="predicted"/>
<protein>
    <submittedName>
        <fullName evidence="7">Radical SAM domain protein</fullName>
    </submittedName>
</protein>
<evidence type="ECO:0000259" key="6">
    <source>
        <dbReference type="Pfam" id="PF04055"/>
    </source>
</evidence>
<dbReference type="SUPFAM" id="SSF102114">
    <property type="entry name" value="Radical SAM enzymes"/>
    <property type="match status" value="1"/>
</dbReference>
<dbReference type="GO" id="GO:0003824">
    <property type="term" value="F:catalytic activity"/>
    <property type="evidence" value="ECO:0007669"/>
    <property type="project" value="InterPro"/>
</dbReference>
<evidence type="ECO:0000256" key="4">
    <source>
        <dbReference type="ARBA" id="ARBA00023004"/>
    </source>
</evidence>
<dbReference type="KEGG" id="tpi:TREPR_2139"/>
<keyword evidence="3" id="KW-0479">Metal-binding</keyword>
<dbReference type="Pfam" id="PF04055">
    <property type="entry name" value="Radical_SAM"/>
    <property type="match status" value="1"/>
</dbReference>
<keyword evidence="2" id="KW-0949">S-adenosyl-L-methionine</keyword>
<keyword evidence="8" id="KW-1185">Reference proteome</keyword>
<dbReference type="InterPro" id="IPR007197">
    <property type="entry name" value="rSAM"/>
</dbReference>
<accession>F5YJ55</accession>
<dbReference type="EMBL" id="CP001843">
    <property type="protein sequence ID" value="AEF86704.1"/>
    <property type="molecule type" value="Genomic_DNA"/>
</dbReference>
<sequence length="406" mass="45677">MEDIMSELKQALYDELKLKLALGLEGVRYDSGVFDKLIQQNAALKKREICAIDKELITTKSYALPYAFTLPLGSQVAVVADRNSPYKISEKDGVFSLSYFGEWITNIGFPTPPAYYSKLTKDGTSMREVGLDLSGGSRDRAIAINYSTECVLKEKGNVCLFCVRGKQNGLEQHEEIPPFRNPLQIAETVEAAYQEGFSHLTITGGFIPERREVEYYIDVAETIKDRLGVDDFNGTACIGAPQDIHVIDKYKEAGFRTIAFNIEVWNQQYFDIVCPGKVEMCGSFDHWVKTIEYAISVFGKGKVRCNFVVGLQPKDVLFEGLEYFTSIGVVTVASPWIPGLGSPLEGFRSPTVDWHWDVQIQHAQLLRKHGRTYEEIFDACPARTFVHDVYQIESEELPAFGQRKAV</sequence>
<comment type="cofactor">
    <cofactor evidence="1">
        <name>[4Fe-4S] cluster</name>
        <dbReference type="ChEBI" id="CHEBI:49883"/>
    </cofactor>
</comment>
<evidence type="ECO:0000256" key="3">
    <source>
        <dbReference type="ARBA" id="ARBA00022723"/>
    </source>
</evidence>
<evidence type="ECO:0000256" key="2">
    <source>
        <dbReference type="ARBA" id="ARBA00022691"/>
    </source>
</evidence>
<dbReference type="GO" id="GO:0046872">
    <property type="term" value="F:metal ion binding"/>
    <property type="evidence" value="ECO:0007669"/>
    <property type="project" value="UniProtKB-KW"/>
</dbReference>
<evidence type="ECO:0000313" key="8">
    <source>
        <dbReference type="Proteomes" id="UP000009223"/>
    </source>
</evidence>
<evidence type="ECO:0000256" key="5">
    <source>
        <dbReference type="ARBA" id="ARBA00023014"/>
    </source>
</evidence>
<feature type="domain" description="Radical SAM core" evidence="6">
    <location>
        <begin position="153"/>
        <end position="309"/>
    </location>
</feature>
<dbReference type="AlphaFoldDB" id="F5YJ55"/>
<reference evidence="8" key="1">
    <citation type="submission" date="2009-12" db="EMBL/GenBank/DDBJ databases">
        <title>Complete sequence of Treponema primitia strain ZAS-2.</title>
        <authorList>
            <person name="Tetu S.G."/>
            <person name="Matson E."/>
            <person name="Ren Q."/>
            <person name="Seshadri R."/>
            <person name="Elbourne L."/>
            <person name="Hassan K.A."/>
            <person name="Durkin A."/>
            <person name="Radune D."/>
            <person name="Mohamoud Y."/>
            <person name="Shay R."/>
            <person name="Jin S."/>
            <person name="Zhang X."/>
            <person name="Lucey K."/>
            <person name="Ballor N.R."/>
            <person name="Ottesen E."/>
            <person name="Rosenthal R."/>
            <person name="Allen A."/>
            <person name="Leadbetter J.R."/>
            <person name="Paulsen I.T."/>
        </authorList>
    </citation>
    <scope>NUCLEOTIDE SEQUENCE [LARGE SCALE GENOMIC DNA]</scope>
    <source>
        <strain evidence="8">ATCC BAA-887 / DSM 12427 / ZAS-2</strain>
    </source>
</reference>
<dbReference type="Gene3D" id="3.20.20.70">
    <property type="entry name" value="Aldolase class I"/>
    <property type="match status" value="1"/>
</dbReference>
<dbReference type="InterPro" id="IPR058240">
    <property type="entry name" value="rSAM_sf"/>
</dbReference>
<dbReference type="Proteomes" id="UP000009223">
    <property type="component" value="Chromosome"/>
</dbReference>
<dbReference type="SFLD" id="SFLDS00029">
    <property type="entry name" value="Radical_SAM"/>
    <property type="match status" value="1"/>
</dbReference>
<evidence type="ECO:0000256" key="1">
    <source>
        <dbReference type="ARBA" id="ARBA00001966"/>
    </source>
</evidence>
<reference evidence="7 8" key="2">
    <citation type="journal article" date="2011" name="ISME J.">
        <title>RNA-seq reveals cooperative metabolic interactions between two termite-gut spirochete species in co-culture.</title>
        <authorList>
            <person name="Rosenthal A.Z."/>
            <person name="Matson E.G."/>
            <person name="Eldar A."/>
            <person name="Leadbetter J.R."/>
        </authorList>
    </citation>
    <scope>NUCLEOTIDE SEQUENCE [LARGE SCALE GENOMIC DNA]</scope>
    <source>
        <strain evidence="8">ATCC BAA-887 / DSM 12427 / ZAS-2</strain>
    </source>
</reference>
<dbReference type="GO" id="GO:0051536">
    <property type="term" value="F:iron-sulfur cluster binding"/>
    <property type="evidence" value="ECO:0007669"/>
    <property type="project" value="UniProtKB-KW"/>
</dbReference>
<dbReference type="HOGENOM" id="CLU_054532_0_0_12"/>